<sequence length="334" mass="39175">MALSNTQYDAIMCVYSERQNRHRREHDEHMKTAYKRIPQLSMIDKKIAEVSIAKARAHFQGVSDSTDLSEIIQELSDQRKILLVQHGFPEDYLDMKYDCHLCKDTGYHDNQKCFCFKKAEIELLYDQSNIRDILREENFEHCNLSYYSKDLKNQATQMSSYETARLTFKRCHQFVMNFDSSFENLFFYGDTGVGKTFFSHCIAKELIDRSYCVIYFTAFDLFDLFARNTFSTTSEAREVHNSIFDCDLLILDDLGTELTNSFVSSQLFLCINERMLRKKSTIISTNLSLNKFAETYSERTFSRISSNYTMIKLFGNDIRIQKKLMEVQDEESGI</sequence>
<accession>A0A7M2RIB3</accession>
<keyword evidence="2" id="KW-0067">ATP-binding</keyword>
<dbReference type="NCBIfam" id="NF005304">
    <property type="entry name" value="PRK06835.1"/>
    <property type="match status" value="1"/>
</dbReference>
<reference evidence="2 3" key="1">
    <citation type="submission" date="2020-10" db="EMBL/GenBank/DDBJ databases">
        <title>Blautia liquoris sp.nov., isolated from the mud in a fermentation cellar used for the production of Chinese strong-flavoured liquor.</title>
        <authorList>
            <person name="Lu L."/>
        </authorList>
    </citation>
    <scope>NUCLEOTIDE SEQUENCE [LARGE SCALE GENOMIC DNA]</scope>
    <source>
        <strain evidence="2 3">LZLJ-3</strain>
    </source>
</reference>
<protein>
    <submittedName>
        <fullName evidence="2">ATP-binding protein</fullName>
    </submittedName>
</protein>
<dbReference type="PANTHER" id="PTHR30050:SF4">
    <property type="entry name" value="ATP-BINDING PROTEIN RV3427C IN INSERTION SEQUENCE-RELATED"/>
    <property type="match status" value="1"/>
</dbReference>
<dbReference type="AlphaFoldDB" id="A0A7M2RIB3"/>
<dbReference type="KEGG" id="bliq:INP51_14150"/>
<evidence type="ECO:0000259" key="1">
    <source>
        <dbReference type="SMART" id="SM00382"/>
    </source>
</evidence>
<name>A0A7M2RIB3_9FIRM</name>
<dbReference type="InterPro" id="IPR002611">
    <property type="entry name" value="IstB_ATP-bd"/>
</dbReference>
<evidence type="ECO:0000313" key="3">
    <source>
        <dbReference type="Proteomes" id="UP000593601"/>
    </source>
</evidence>
<dbReference type="RefSeq" id="WP_193735427.1">
    <property type="nucleotide sequence ID" value="NZ_CP063304.1"/>
</dbReference>
<proteinExistence type="predicted"/>
<dbReference type="Proteomes" id="UP000593601">
    <property type="component" value="Chromosome"/>
</dbReference>
<organism evidence="2 3">
    <name type="scientific">Blautia liquoris</name>
    <dbReference type="NCBI Taxonomy" id="2779518"/>
    <lineage>
        <taxon>Bacteria</taxon>
        <taxon>Bacillati</taxon>
        <taxon>Bacillota</taxon>
        <taxon>Clostridia</taxon>
        <taxon>Lachnospirales</taxon>
        <taxon>Lachnospiraceae</taxon>
        <taxon>Blautia</taxon>
    </lineage>
</organism>
<dbReference type="InterPro" id="IPR027417">
    <property type="entry name" value="P-loop_NTPase"/>
</dbReference>
<dbReference type="Gene3D" id="3.40.50.300">
    <property type="entry name" value="P-loop containing nucleotide triphosphate hydrolases"/>
    <property type="match status" value="1"/>
</dbReference>
<gene>
    <name evidence="2" type="ORF">INP51_14150</name>
</gene>
<evidence type="ECO:0000313" key="2">
    <source>
        <dbReference type="EMBL" id="QOV19080.1"/>
    </source>
</evidence>
<keyword evidence="2" id="KW-0547">Nucleotide-binding</keyword>
<dbReference type="EMBL" id="CP063304">
    <property type="protein sequence ID" value="QOV19080.1"/>
    <property type="molecule type" value="Genomic_DNA"/>
</dbReference>
<feature type="domain" description="AAA+ ATPase" evidence="1">
    <location>
        <begin position="181"/>
        <end position="315"/>
    </location>
</feature>
<dbReference type="GO" id="GO:0005524">
    <property type="term" value="F:ATP binding"/>
    <property type="evidence" value="ECO:0007669"/>
    <property type="project" value="UniProtKB-KW"/>
</dbReference>
<dbReference type="InterPro" id="IPR003593">
    <property type="entry name" value="AAA+_ATPase"/>
</dbReference>
<dbReference type="SUPFAM" id="SSF52540">
    <property type="entry name" value="P-loop containing nucleoside triphosphate hydrolases"/>
    <property type="match status" value="1"/>
</dbReference>
<dbReference type="SMART" id="SM00382">
    <property type="entry name" value="AAA"/>
    <property type="match status" value="1"/>
</dbReference>
<dbReference type="CDD" id="cd00009">
    <property type="entry name" value="AAA"/>
    <property type="match status" value="1"/>
</dbReference>
<dbReference type="GO" id="GO:0006260">
    <property type="term" value="P:DNA replication"/>
    <property type="evidence" value="ECO:0007669"/>
    <property type="project" value="TreeGrafter"/>
</dbReference>
<dbReference type="PANTHER" id="PTHR30050">
    <property type="entry name" value="CHROMOSOMAL REPLICATION INITIATOR PROTEIN DNAA"/>
    <property type="match status" value="1"/>
</dbReference>
<dbReference type="Pfam" id="PF01695">
    <property type="entry name" value="IstB_IS21"/>
    <property type="match status" value="1"/>
</dbReference>
<keyword evidence="3" id="KW-1185">Reference proteome</keyword>